<organism evidence="7 8">
    <name type="scientific">Microbacterium imperiale</name>
    <dbReference type="NCBI Taxonomy" id="33884"/>
    <lineage>
        <taxon>Bacteria</taxon>
        <taxon>Bacillati</taxon>
        <taxon>Actinomycetota</taxon>
        <taxon>Actinomycetes</taxon>
        <taxon>Micrococcales</taxon>
        <taxon>Microbacteriaceae</taxon>
        <taxon>Microbacterium</taxon>
    </lineage>
</organism>
<evidence type="ECO:0000313" key="7">
    <source>
        <dbReference type="EMBL" id="GLJ78556.1"/>
    </source>
</evidence>
<evidence type="ECO:0000256" key="1">
    <source>
        <dbReference type="ARBA" id="ARBA00005820"/>
    </source>
</evidence>
<dbReference type="GO" id="GO:0000160">
    <property type="term" value="P:phosphorelay signal transduction system"/>
    <property type="evidence" value="ECO:0007669"/>
    <property type="project" value="InterPro"/>
</dbReference>
<dbReference type="Proteomes" id="UP001142317">
    <property type="component" value="Unassembled WGS sequence"/>
</dbReference>
<dbReference type="PROSITE" id="PS51755">
    <property type="entry name" value="OMPR_PHOB"/>
    <property type="match status" value="1"/>
</dbReference>
<dbReference type="InterPro" id="IPR005158">
    <property type="entry name" value="BTAD"/>
</dbReference>
<gene>
    <name evidence="7" type="ORF">GCM10017586_02380</name>
</gene>
<dbReference type="GO" id="GO:0003677">
    <property type="term" value="F:DNA binding"/>
    <property type="evidence" value="ECO:0007669"/>
    <property type="project" value="UniProtKB-UniRule"/>
</dbReference>
<dbReference type="InterPro" id="IPR001867">
    <property type="entry name" value="OmpR/PhoB-type_DNA-bd"/>
</dbReference>
<dbReference type="Gene3D" id="1.25.40.10">
    <property type="entry name" value="Tetratricopeptide repeat domain"/>
    <property type="match status" value="1"/>
</dbReference>
<comment type="caution">
    <text evidence="7">The sequence shown here is derived from an EMBL/GenBank/DDBJ whole genome shotgun (WGS) entry which is preliminary data.</text>
</comment>
<dbReference type="SUPFAM" id="SSF48452">
    <property type="entry name" value="TPR-like"/>
    <property type="match status" value="1"/>
</dbReference>
<name>A0A9W6M240_9MICO</name>
<dbReference type="EMBL" id="BSEO01000001">
    <property type="protein sequence ID" value="GLJ78556.1"/>
    <property type="molecule type" value="Genomic_DNA"/>
</dbReference>
<evidence type="ECO:0000256" key="2">
    <source>
        <dbReference type="ARBA" id="ARBA00023015"/>
    </source>
</evidence>
<sequence>MTGVSLDVLGPMRLRVGDQPVTLSKPRHREIIGILLTARGRPVPTTVLVEELWDDPPVGAVGAVRTFVGELRRLLEPQRPARAPATVLVSVELGYALRLPPSRVDAWRAEDALAALPGPAAGWSVPADPAAAATIARARDEWRGEPYAEFAERPWAQRERARLAEVRSRLVEAHAEQLLAAGRAADAAVALAPQVEADPWRESGWRLYALALYRDARQPEALAVLARARGMLRERFGINPVSRLAALEQAILRHDPALRMPDDGGELLLRTAAAQSDAGPRSQVEGVAALLGPLATSGSVAAAGQRRAEAIAATARLGDAPLLARVIGGFEVPASWTRSDDAGRAAEVVRAAERSLADPAADVSRRSRARLLATIAIESRGTAVRMAEAREAEAIARDLGDAQLLCFGLNARWMQSFARAGLAAERRDIGAEMTAAAERADLPSFEIAGRMIRMQALCALDDLAAADIDAQRIDALAAREGRPLARVFTGWFRWTFRQGPPPPATDEMPGFTRGLLAMAALAAAVRDGSRSLPDGDVGPYEPWARPLLAARTSSASAARALLDETPDPPRDLMHEAAWMLVARAALDVGHHPGMLRALAALRPAEPERAAGSGAVDAGPIAPVVAELASALGGSVYGV</sequence>
<reference evidence="7" key="1">
    <citation type="journal article" date="2014" name="Int. J. Syst. Evol. Microbiol.">
        <title>Complete genome sequence of Corynebacterium casei LMG S-19264T (=DSM 44701T), isolated from a smear-ripened cheese.</title>
        <authorList>
            <consortium name="US DOE Joint Genome Institute (JGI-PGF)"/>
            <person name="Walter F."/>
            <person name="Albersmeier A."/>
            <person name="Kalinowski J."/>
            <person name="Ruckert C."/>
        </authorList>
    </citation>
    <scope>NUCLEOTIDE SEQUENCE</scope>
    <source>
        <strain evidence="7">VKM Ac-1447</strain>
    </source>
</reference>
<keyword evidence="4" id="KW-0804">Transcription</keyword>
<protein>
    <submittedName>
        <fullName evidence="7">SARP family transcriptional regulator</fullName>
    </submittedName>
</protein>
<dbReference type="Gene3D" id="1.10.10.10">
    <property type="entry name" value="Winged helix-like DNA-binding domain superfamily/Winged helix DNA-binding domain"/>
    <property type="match status" value="1"/>
</dbReference>
<accession>A0A9W6M240</accession>
<keyword evidence="3 5" id="KW-0238">DNA-binding</keyword>
<dbReference type="Pfam" id="PF00486">
    <property type="entry name" value="Trans_reg_C"/>
    <property type="match status" value="1"/>
</dbReference>
<dbReference type="Pfam" id="PF03704">
    <property type="entry name" value="BTAD"/>
    <property type="match status" value="1"/>
</dbReference>
<dbReference type="SUPFAM" id="SSF46894">
    <property type="entry name" value="C-terminal effector domain of the bipartite response regulators"/>
    <property type="match status" value="1"/>
</dbReference>
<dbReference type="SMART" id="SM00862">
    <property type="entry name" value="Trans_reg_C"/>
    <property type="match status" value="1"/>
</dbReference>
<evidence type="ECO:0000259" key="6">
    <source>
        <dbReference type="PROSITE" id="PS51755"/>
    </source>
</evidence>
<dbReference type="GO" id="GO:0006355">
    <property type="term" value="P:regulation of DNA-templated transcription"/>
    <property type="evidence" value="ECO:0007669"/>
    <property type="project" value="InterPro"/>
</dbReference>
<feature type="domain" description="OmpR/PhoB-type" evidence="6">
    <location>
        <begin position="1"/>
        <end position="99"/>
    </location>
</feature>
<keyword evidence="8" id="KW-1185">Reference proteome</keyword>
<reference evidence="7" key="2">
    <citation type="submission" date="2023-01" db="EMBL/GenBank/DDBJ databases">
        <authorList>
            <person name="Sun Q."/>
            <person name="Evtushenko L."/>
        </authorList>
    </citation>
    <scope>NUCLEOTIDE SEQUENCE</scope>
    <source>
        <strain evidence="7">VKM Ac-1447</strain>
    </source>
</reference>
<evidence type="ECO:0000313" key="8">
    <source>
        <dbReference type="Proteomes" id="UP001142317"/>
    </source>
</evidence>
<feature type="DNA-binding region" description="OmpR/PhoB-type" evidence="5">
    <location>
        <begin position="1"/>
        <end position="99"/>
    </location>
</feature>
<dbReference type="SMART" id="SM01043">
    <property type="entry name" value="BTAD"/>
    <property type="match status" value="1"/>
</dbReference>
<dbReference type="PANTHER" id="PTHR35807">
    <property type="entry name" value="TRANSCRIPTIONAL REGULATOR REDD-RELATED"/>
    <property type="match status" value="1"/>
</dbReference>
<evidence type="ECO:0000256" key="5">
    <source>
        <dbReference type="PROSITE-ProRule" id="PRU01091"/>
    </source>
</evidence>
<dbReference type="PANTHER" id="PTHR35807:SF1">
    <property type="entry name" value="TRANSCRIPTIONAL REGULATOR REDD"/>
    <property type="match status" value="1"/>
</dbReference>
<dbReference type="InterPro" id="IPR011990">
    <property type="entry name" value="TPR-like_helical_dom_sf"/>
</dbReference>
<evidence type="ECO:0000256" key="4">
    <source>
        <dbReference type="ARBA" id="ARBA00023163"/>
    </source>
</evidence>
<dbReference type="InterPro" id="IPR051677">
    <property type="entry name" value="AfsR-DnrI-RedD_regulator"/>
</dbReference>
<dbReference type="AlphaFoldDB" id="A0A9W6M240"/>
<keyword evidence="2" id="KW-0805">Transcription regulation</keyword>
<evidence type="ECO:0000256" key="3">
    <source>
        <dbReference type="ARBA" id="ARBA00023125"/>
    </source>
</evidence>
<dbReference type="InterPro" id="IPR036388">
    <property type="entry name" value="WH-like_DNA-bd_sf"/>
</dbReference>
<dbReference type="InterPro" id="IPR016032">
    <property type="entry name" value="Sig_transdc_resp-reg_C-effctor"/>
</dbReference>
<dbReference type="RefSeq" id="WP_271174829.1">
    <property type="nucleotide sequence ID" value="NZ_BSEO01000001.1"/>
</dbReference>
<comment type="similarity">
    <text evidence="1">Belongs to the AfsR/DnrI/RedD regulatory family.</text>
</comment>
<proteinExistence type="inferred from homology"/>